<dbReference type="EMBL" id="RCHU01000622">
    <property type="protein sequence ID" value="TKR99661.1"/>
    <property type="molecule type" value="Genomic_DNA"/>
</dbReference>
<keyword evidence="1" id="KW-0732">Signal</keyword>
<feature type="signal peptide" evidence="1">
    <location>
        <begin position="1"/>
        <end position="16"/>
    </location>
</feature>
<proteinExistence type="predicted"/>
<gene>
    <name evidence="2" type="ORF">D5086_0000190910</name>
</gene>
<accession>A0A4U5PSP9</accession>
<dbReference type="AlphaFoldDB" id="A0A4U5PSP9"/>
<evidence type="ECO:0000256" key="1">
    <source>
        <dbReference type="SAM" id="SignalP"/>
    </source>
</evidence>
<name>A0A4U5PSP9_POPAL</name>
<comment type="caution">
    <text evidence="2">The sequence shown here is derived from an EMBL/GenBank/DDBJ whole genome shotgun (WGS) entry which is preliminary data.</text>
</comment>
<protein>
    <submittedName>
        <fullName evidence="2">Uncharacterized protein</fullName>
    </submittedName>
</protein>
<sequence length="188" mass="22050">MLLLCFLLEPWISCDEETKTCCCTICYCYLKEDAGLQLVTVEPVVSDEEYLPLLLTEFTVLLGAWLTVGEIPLVEVYLEAHRCTAEEEWLERWSCRWRRRKAHCYWVAGWMRESFSQWQGTTLATVVIEVLVNKRKREGELSGGIREAQPHKVVLMERVSQCWHRFNGGMGVVRRGCWWWCLEGVHNF</sequence>
<evidence type="ECO:0000313" key="2">
    <source>
        <dbReference type="EMBL" id="TKR99661.1"/>
    </source>
</evidence>
<reference evidence="2" key="1">
    <citation type="submission" date="2018-10" db="EMBL/GenBank/DDBJ databases">
        <title>Population genomic analysis revealed the cold adaptation of white poplar.</title>
        <authorList>
            <person name="Liu Y.-J."/>
        </authorList>
    </citation>
    <scope>NUCLEOTIDE SEQUENCE [LARGE SCALE GENOMIC DNA]</scope>
    <source>
        <strain evidence="2">PAL-ZL1</strain>
    </source>
</reference>
<organism evidence="2">
    <name type="scientific">Populus alba</name>
    <name type="common">White poplar</name>
    <dbReference type="NCBI Taxonomy" id="43335"/>
    <lineage>
        <taxon>Eukaryota</taxon>
        <taxon>Viridiplantae</taxon>
        <taxon>Streptophyta</taxon>
        <taxon>Embryophyta</taxon>
        <taxon>Tracheophyta</taxon>
        <taxon>Spermatophyta</taxon>
        <taxon>Magnoliopsida</taxon>
        <taxon>eudicotyledons</taxon>
        <taxon>Gunneridae</taxon>
        <taxon>Pentapetalae</taxon>
        <taxon>rosids</taxon>
        <taxon>fabids</taxon>
        <taxon>Malpighiales</taxon>
        <taxon>Salicaceae</taxon>
        <taxon>Saliceae</taxon>
        <taxon>Populus</taxon>
    </lineage>
</organism>
<feature type="chain" id="PRO_5020808018" evidence="1">
    <location>
        <begin position="17"/>
        <end position="188"/>
    </location>
</feature>